<name>A0A3A8R1K7_9BACT</name>
<proteinExistence type="predicted"/>
<dbReference type="AlphaFoldDB" id="A0A3A8R1K7"/>
<keyword evidence="2" id="KW-1185">Reference proteome</keyword>
<organism evidence="1 2">
    <name type="scientific">Corallococcus interemptor</name>
    <dbReference type="NCBI Taxonomy" id="2316720"/>
    <lineage>
        <taxon>Bacteria</taxon>
        <taxon>Pseudomonadati</taxon>
        <taxon>Myxococcota</taxon>
        <taxon>Myxococcia</taxon>
        <taxon>Myxococcales</taxon>
        <taxon>Cystobacterineae</taxon>
        <taxon>Myxococcaceae</taxon>
        <taxon>Corallococcus</taxon>
    </lineage>
</organism>
<dbReference type="Proteomes" id="UP000282656">
    <property type="component" value="Unassembled WGS sequence"/>
</dbReference>
<evidence type="ECO:0000313" key="2">
    <source>
        <dbReference type="Proteomes" id="UP000282656"/>
    </source>
</evidence>
<sequence>MPTGEKRRVELVVHETTSKTLTAIGEIYEVNTADPSKSELDVSDIKARLGWPSRFVTTPGTYQYRFHVEKGTGKFRVGVREIGTTKWLGNDEFDTAFGFSGKVLSFTV</sequence>
<gene>
    <name evidence="1" type="ORF">D7X96_03345</name>
</gene>
<dbReference type="EMBL" id="RAWM01000005">
    <property type="protein sequence ID" value="RKH73100.1"/>
    <property type="molecule type" value="Genomic_DNA"/>
</dbReference>
<evidence type="ECO:0000313" key="1">
    <source>
        <dbReference type="EMBL" id="RKH73100.1"/>
    </source>
</evidence>
<protein>
    <submittedName>
        <fullName evidence="1">Uncharacterized protein</fullName>
    </submittedName>
</protein>
<dbReference type="RefSeq" id="WP_121768955.1">
    <property type="nucleotide sequence ID" value="NZ_RAWM01000005.1"/>
</dbReference>
<reference evidence="2" key="1">
    <citation type="submission" date="2018-09" db="EMBL/GenBank/DDBJ databases">
        <authorList>
            <person name="Livingstone P.G."/>
            <person name="Whitworth D.E."/>
        </authorList>
    </citation>
    <scope>NUCLEOTIDE SEQUENCE [LARGE SCALE GENOMIC DNA]</scope>
    <source>
        <strain evidence="2">AB047A</strain>
    </source>
</reference>
<comment type="caution">
    <text evidence="1">The sequence shown here is derived from an EMBL/GenBank/DDBJ whole genome shotgun (WGS) entry which is preliminary data.</text>
</comment>
<accession>A0A3A8R1K7</accession>